<dbReference type="GO" id="GO:0005819">
    <property type="term" value="C:spindle"/>
    <property type="evidence" value="ECO:0007669"/>
    <property type="project" value="TreeGrafter"/>
</dbReference>
<dbReference type="AlphaFoldDB" id="A0A6P7XPR1"/>
<dbReference type="OrthoDB" id="6616361at2759"/>
<protein>
    <submittedName>
        <fullName evidence="3">Centriole, cilia and spindle-associated protein</fullName>
    </submittedName>
</protein>
<dbReference type="CTD" id="126731"/>
<dbReference type="PANTHER" id="PTHR31022">
    <property type="entry name" value="CENTRIOLE, CILIA AND SPINDLE-ASSOCIATED PROTEIN"/>
    <property type="match status" value="1"/>
</dbReference>
<proteinExistence type="predicted"/>
<feature type="compositionally biased region" description="Basic residues" evidence="1">
    <location>
        <begin position="198"/>
        <end position="215"/>
    </location>
</feature>
<dbReference type="GO" id="GO:0005814">
    <property type="term" value="C:centriole"/>
    <property type="evidence" value="ECO:0007669"/>
    <property type="project" value="TreeGrafter"/>
</dbReference>
<accession>A0A6P7XPR1</accession>
<dbReference type="PANTHER" id="PTHR31022:SF4">
    <property type="entry name" value="CENTRIOLE, CILIA AND SPINDLE-ASSOCIATED PROTEIN"/>
    <property type="match status" value="1"/>
</dbReference>
<dbReference type="InterPro" id="IPR029774">
    <property type="entry name" value="CSAP"/>
</dbReference>
<dbReference type="InParanoid" id="A0A6P7XPR1"/>
<evidence type="ECO:0000313" key="3">
    <source>
        <dbReference type="RefSeq" id="XP_030052344.1"/>
    </source>
</evidence>
<feature type="region of interest" description="Disordered" evidence="1">
    <location>
        <begin position="195"/>
        <end position="236"/>
    </location>
</feature>
<keyword evidence="2" id="KW-1185">Reference proteome</keyword>
<dbReference type="FunCoup" id="A0A6P7XPR1">
    <property type="interactions" value="211"/>
</dbReference>
<organism evidence="2 3">
    <name type="scientific">Microcaecilia unicolor</name>
    <dbReference type="NCBI Taxonomy" id="1415580"/>
    <lineage>
        <taxon>Eukaryota</taxon>
        <taxon>Metazoa</taxon>
        <taxon>Chordata</taxon>
        <taxon>Craniata</taxon>
        <taxon>Vertebrata</taxon>
        <taxon>Euteleostomi</taxon>
        <taxon>Amphibia</taxon>
        <taxon>Gymnophiona</taxon>
        <taxon>Siphonopidae</taxon>
        <taxon>Microcaecilia</taxon>
    </lineage>
</organism>
<dbReference type="GO" id="GO:0036064">
    <property type="term" value="C:ciliary basal body"/>
    <property type="evidence" value="ECO:0007669"/>
    <property type="project" value="TreeGrafter"/>
</dbReference>
<dbReference type="GO" id="GO:0035869">
    <property type="term" value="C:ciliary transition zone"/>
    <property type="evidence" value="ECO:0007669"/>
    <property type="project" value="TreeGrafter"/>
</dbReference>
<name>A0A6P7XPR1_9AMPH</name>
<gene>
    <name evidence="3" type="primary">CCSAP</name>
</gene>
<feature type="compositionally biased region" description="Polar residues" evidence="1">
    <location>
        <begin position="77"/>
        <end position="86"/>
    </location>
</feature>
<evidence type="ECO:0000313" key="2">
    <source>
        <dbReference type="Proteomes" id="UP000515156"/>
    </source>
</evidence>
<dbReference type="Pfam" id="PF15748">
    <property type="entry name" value="CCSAP"/>
    <property type="match status" value="1"/>
</dbReference>
<dbReference type="GO" id="GO:0008017">
    <property type="term" value="F:microtubule binding"/>
    <property type="evidence" value="ECO:0007669"/>
    <property type="project" value="TreeGrafter"/>
</dbReference>
<dbReference type="Proteomes" id="UP000515156">
    <property type="component" value="Chromosome 3"/>
</dbReference>
<dbReference type="RefSeq" id="XP_030052344.1">
    <property type="nucleotide sequence ID" value="XM_030196484.1"/>
</dbReference>
<evidence type="ECO:0000256" key="1">
    <source>
        <dbReference type="SAM" id="MobiDB-lite"/>
    </source>
</evidence>
<feature type="region of interest" description="Disordered" evidence="1">
    <location>
        <begin position="54"/>
        <end position="86"/>
    </location>
</feature>
<dbReference type="GeneID" id="115465769"/>
<sequence>MHCKTFRSEYMKRFKDPHWDAHWQRYQELLCYRRSRRLWEQTHCPWVWEGWEEQSDSSSTNSMPCSYGSEGLPEPNHLSSGPQADTEQQYNKAAIIENPREPDLPGIPQPLENVVKRYDEEKAEEQAKVKEKTRNAFPSAIGRKSIKNVQKKGLSKEIRYPFALYACGEKMRDTASQKTHNVCAPASACEIHESALRAKNRRQKEKRKQMQKQRARSADMEQSQTRKPSPADNPWLTEYMRCYSARDH</sequence>
<dbReference type="GO" id="GO:1901673">
    <property type="term" value="P:regulation of mitotic spindle assembly"/>
    <property type="evidence" value="ECO:0007669"/>
    <property type="project" value="TreeGrafter"/>
</dbReference>
<reference evidence="3" key="1">
    <citation type="submission" date="2025-08" db="UniProtKB">
        <authorList>
            <consortium name="RefSeq"/>
        </authorList>
    </citation>
    <scope>IDENTIFICATION</scope>
</reference>
<dbReference type="KEGG" id="muo:115465769"/>